<proteinExistence type="predicted"/>
<dbReference type="RefSeq" id="WP_148903315.1">
    <property type="nucleotide sequence ID" value="NZ_VSZQ01000102.1"/>
</dbReference>
<reference evidence="2 3" key="1">
    <citation type="submission" date="2019-08" db="EMBL/GenBank/DDBJ databases">
        <title>Draft genome for granaticin producer strain Streptomyces parvus C05.</title>
        <authorList>
            <person name="Gonzalez-Pimentel J.L."/>
        </authorList>
    </citation>
    <scope>NUCLEOTIDE SEQUENCE [LARGE SCALE GENOMIC DNA]</scope>
    <source>
        <strain evidence="2 3">C05</strain>
    </source>
</reference>
<dbReference type="SUPFAM" id="SSF50998">
    <property type="entry name" value="Quinoprotein alcohol dehydrogenase-like"/>
    <property type="match status" value="1"/>
</dbReference>
<sequence>MGILAVAGCGSGEPESGAPKDAKGDGSASGKPAKPVKTPELTAYQAPVKFTSEPVGDPFGRTGPLLTSTLAGRFLFTMDIEGVQVRDVATGKPTGPQLTPRNSVNRVFPDDYFRHTDREDDLAPYVLERADGDSLVLVPYHVSKKGQGTTASRHFVELLVIDSGTGKLRTSLELPLSEGFRSGATAARVVGAQDGTVAVSARVHAQRSSANEIRTTFGVDLGDPDRPRSVWEEPGFEAYAVAGGNAVGATPDAGLRYNVLTAVGMKDGETAWQDASHERTANLNPEFQAQWVTPAGPDRIITTKVKGGLFASSSRLVLVDARTGKEKPVADKTRAVECRYDEKSVVVCWRRPGATGGAHQVFALDAPSGELLWQLPDEAAGRVAPTVTAVRHGRVYASTGSGPVVLDARGGEDVELQPGVVPVAVNEYAALAAVRKTGSGSGSRAAGDLWEMTLHHARG</sequence>
<accession>A0A5D4J5Z8</accession>
<name>A0A5D4J5Z8_9ACTN</name>
<protein>
    <submittedName>
        <fullName evidence="2">PQQ-binding-like beta-propeller repeat protein</fullName>
    </submittedName>
</protein>
<feature type="region of interest" description="Disordered" evidence="1">
    <location>
        <begin position="1"/>
        <end position="40"/>
    </location>
</feature>
<organism evidence="2 3">
    <name type="scientific">Streptomyces parvus</name>
    <dbReference type="NCBI Taxonomy" id="66428"/>
    <lineage>
        <taxon>Bacteria</taxon>
        <taxon>Bacillati</taxon>
        <taxon>Actinomycetota</taxon>
        <taxon>Actinomycetes</taxon>
        <taxon>Kitasatosporales</taxon>
        <taxon>Streptomycetaceae</taxon>
        <taxon>Streptomyces</taxon>
    </lineage>
</organism>
<dbReference type="Gene3D" id="2.130.10.10">
    <property type="entry name" value="YVTN repeat-like/Quinoprotein amine dehydrogenase"/>
    <property type="match status" value="1"/>
</dbReference>
<dbReference type="AlphaFoldDB" id="A0A5D4J5Z8"/>
<dbReference type="InterPro" id="IPR011047">
    <property type="entry name" value="Quinoprotein_ADH-like_sf"/>
</dbReference>
<dbReference type="InterPro" id="IPR015943">
    <property type="entry name" value="WD40/YVTN_repeat-like_dom_sf"/>
</dbReference>
<keyword evidence="3" id="KW-1185">Reference proteome</keyword>
<gene>
    <name evidence="2" type="ORF">FY004_19595</name>
</gene>
<evidence type="ECO:0000313" key="2">
    <source>
        <dbReference type="EMBL" id="TYR60897.1"/>
    </source>
</evidence>
<dbReference type="EMBL" id="VSZQ01000102">
    <property type="protein sequence ID" value="TYR60897.1"/>
    <property type="molecule type" value="Genomic_DNA"/>
</dbReference>
<dbReference type="Proteomes" id="UP000323242">
    <property type="component" value="Unassembled WGS sequence"/>
</dbReference>
<comment type="caution">
    <text evidence="2">The sequence shown here is derived from an EMBL/GenBank/DDBJ whole genome shotgun (WGS) entry which is preliminary data.</text>
</comment>
<evidence type="ECO:0000313" key="3">
    <source>
        <dbReference type="Proteomes" id="UP000323242"/>
    </source>
</evidence>
<evidence type="ECO:0000256" key="1">
    <source>
        <dbReference type="SAM" id="MobiDB-lite"/>
    </source>
</evidence>